<dbReference type="PANTHER" id="PTHR47027">
    <property type="entry name" value="REVERSE TRANSCRIPTASE DOMAIN-CONTAINING PROTEIN"/>
    <property type="match status" value="1"/>
</dbReference>
<sequence length="204" mass="23769">MLASDDKQELERQKQAWSYRLARFDLRLNVRKREYLTTSVDEHDTISVNGVDLPSTEVFEYLESAMSSDGNLCQGSAVEVKMLHWMAGATRFDRVCSQDVRKRFGVAAITDKFRESRFRWYGHVLRADKDTVGEICLDLVLSTKRLKGRPKQRWLNTLTAELKSLYASKYILIYTQVLFESTKYNIYRSILEITAMLPKYNTKT</sequence>
<reference evidence="2" key="1">
    <citation type="journal article" date="2015" name="Nat. Genet.">
        <title>The genome and transcriptome of the zoonotic hookworm Ancylostoma ceylanicum identify infection-specific gene families.</title>
        <authorList>
            <person name="Schwarz E.M."/>
            <person name="Hu Y."/>
            <person name="Antoshechkin I."/>
            <person name="Miller M.M."/>
            <person name="Sternberg P.W."/>
            <person name="Aroian R.V."/>
        </authorList>
    </citation>
    <scope>NUCLEOTIDE SEQUENCE</scope>
    <source>
        <strain evidence="2">HY135</strain>
    </source>
</reference>
<dbReference type="Proteomes" id="UP000024635">
    <property type="component" value="Unassembled WGS sequence"/>
</dbReference>
<accession>A0A016VFA1</accession>
<evidence type="ECO:0008006" key="3">
    <source>
        <dbReference type="Google" id="ProtNLM"/>
    </source>
</evidence>
<organism evidence="1 2">
    <name type="scientific">Ancylostoma ceylanicum</name>
    <dbReference type="NCBI Taxonomy" id="53326"/>
    <lineage>
        <taxon>Eukaryota</taxon>
        <taxon>Metazoa</taxon>
        <taxon>Ecdysozoa</taxon>
        <taxon>Nematoda</taxon>
        <taxon>Chromadorea</taxon>
        <taxon>Rhabditida</taxon>
        <taxon>Rhabditina</taxon>
        <taxon>Rhabditomorpha</taxon>
        <taxon>Strongyloidea</taxon>
        <taxon>Ancylostomatidae</taxon>
        <taxon>Ancylostomatinae</taxon>
        <taxon>Ancylostoma</taxon>
    </lineage>
</organism>
<evidence type="ECO:0000313" key="2">
    <source>
        <dbReference type="Proteomes" id="UP000024635"/>
    </source>
</evidence>
<dbReference type="PANTHER" id="PTHR47027:SF20">
    <property type="entry name" value="REVERSE TRANSCRIPTASE-LIKE PROTEIN WITH RNA-DIRECTED DNA POLYMERASE DOMAIN"/>
    <property type="match status" value="1"/>
</dbReference>
<comment type="caution">
    <text evidence="1">The sequence shown here is derived from an EMBL/GenBank/DDBJ whole genome shotgun (WGS) entry which is preliminary data.</text>
</comment>
<proteinExistence type="predicted"/>
<dbReference type="AlphaFoldDB" id="A0A016VFA1"/>
<protein>
    <recommendedName>
        <fullName evidence="3">Reverse transcriptase domain-containing protein</fullName>
    </recommendedName>
</protein>
<gene>
    <name evidence="1" type="primary">Acey_s0011.g1540</name>
    <name evidence="1" type="ORF">Y032_0011g1540</name>
</gene>
<dbReference type="OrthoDB" id="5800121at2759"/>
<name>A0A016VFA1_9BILA</name>
<evidence type="ECO:0000313" key="1">
    <source>
        <dbReference type="EMBL" id="EYC26065.1"/>
    </source>
</evidence>
<dbReference type="STRING" id="53326.A0A016VFA1"/>
<dbReference type="EMBL" id="JARK01001347">
    <property type="protein sequence ID" value="EYC26065.1"/>
    <property type="molecule type" value="Genomic_DNA"/>
</dbReference>
<keyword evidence="2" id="KW-1185">Reference proteome</keyword>